<dbReference type="SUPFAM" id="SSF53474">
    <property type="entry name" value="alpha/beta-Hydrolases"/>
    <property type="match status" value="1"/>
</dbReference>
<dbReference type="OrthoDB" id="128799at2"/>
<dbReference type="SUPFAM" id="SSF82171">
    <property type="entry name" value="DPP6 N-terminal domain-like"/>
    <property type="match status" value="1"/>
</dbReference>
<dbReference type="Proteomes" id="UP000321172">
    <property type="component" value="Chromosome"/>
</dbReference>
<dbReference type="Gene3D" id="3.40.50.1820">
    <property type="entry name" value="alpha/beta hydrolase"/>
    <property type="match status" value="1"/>
</dbReference>
<dbReference type="GO" id="GO:0006508">
    <property type="term" value="P:proteolysis"/>
    <property type="evidence" value="ECO:0007669"/>
    <property type="project" value="InterPro"/>
</dbReference>
<feature type="domain" description="Peptidase S9 prolyl oligopeptidase catalytic" evidence="3">
    <location>
        <begin position="454"/>
        <end position="660"/>
    </location>
</feature>
<evidence type="ECO:0000313" key="5">
    <source>
        <dbReference type="Proteomes" id="UP000321172"/>
    </source>
</evidence>
<dbReference type="PANTHER" id="PTHR42776">
    <property type="entry name" value="SERINE PEPTIDASE S9 FAMILY MEMBER"/>
    <property type="match status" value="1"/>
</dbReference>
<keyword evidence="5" id="KW-1185">Reference proteome</keyword>
<dbReference type="Pfam" id="PF00326">
    <property type="entry name" value="Peptidase_S9"/>
    <property type="match status" value="1"/>
</dbReference>
<dbReference type="KEGG" id="ngf:FRF71_14125"/>
<dbReference type="RefSeq" id="WP_147091258.1">
    <property type="nucleotide sequence ID" value="NZ_BAABJD010000002.1"/>
</dbReference>
<feature type="chain" id="PRO_5022766257" evidence="2">
    <location>
        <begin position="22"/>
        <end position="664"/>
    </location>
</feature>
<dbReference type="PANTHER" id="PTHR42776:SF27">
    <property type="entry name" value="DIPEPTIDYL PEPTIDASE FAMILY MEMBER 6"/>
    <property type="match status" value="1"/>
</dbReference>
<keyword evidence="1" id="KW-0378">Hydrolase</keyword>
<dbReference type="InterPro" id="IPR001375">
    <property type="entry name" value="Peptidase_S9_cat"/>
</dbReference>
<dbReference type="GO" id="GO:0004252">
    <property type="term" value="F:serine-type endopeptidase activity"/>
    <property type="evidence" value="ECO:0007669"/>
    <property type="project" value="TreeGrafter"/>
</dbReference>
<protein>
    <submittedName>
        <fullName evidence="4">S9 family peptidase</fullName>
    </submittedName>
</protein>
<organism evidence="4 5">
    <name type="scientific">Novosphingobium ginsenosidimutans</name>
    <dbReference type="NCBI Taxonomy" id="1176536"/>
    <lineage>
        <taxon>Bacteria</taxon>
        <taxon>Pseudomonadati</taxon>
        <taxon>Pseudomonadota</taxon>
        <taxon>Alphaproteobacteria</taxon>
        <taxon>Sphingomonadales</taxon>
        <taxon>Sphingomonadaceae</taxon>
        <taxon>Novosphingobium</taxon>
    </lineage>
</organism>
<sequence>MRIIRGLLATAAVTLAMPAAGQDAATLAQRFGALESIRQLSMSPGGNYVSIVAPDKTGGQVLYLADLTVPGLPKAIMRQGQPDQQLRWCEFATDTRLVCMVTLQMDEGGETLNFSRLFSMATDGTDVKQLSARNGGRSLGRVFYGGGIIDWDLPGKPGKVLMSRVFLPQDTSGTNIRSKGEGLGVEEVDVTTLSRKLIEKPRSEASEYISDGHGNVRIMGITPRDADGYLRGKVSYSYRKPDSREWEGLAKVVQSDAGLWGGFEPYAVDGARNVAYGFDDNNGYSALFAMSLDGLGSKELVLGRNDVDVDSLIQIGPSNRVVGASYATERRMIEFFDPELKKLAAGLGKALPGKPAISFVDSSADESKLLLFASSDVDPGQFYRYDKTARKLEPLLPVRAELAGMKLAEMKPITFAAADGTQIPGYLTLPPGSAGKNLPAIVMPHGGPGSRDEWGFDWLVQFYALRGYAVLQPNFRGSAGYGNAWFRRNGFQSWRTAIGDVNDAGRWLVSQGIAAPDKLGILGWSYGGYAALQSSVLDPGLFKAIVAIAPVTDLEGLRADRIDYADYPLVDRLIGTGAHIREGSPARNAGQIKAPVLLFHGDQDTNVKITQSRLMADRLRDAGKQVELVEFQKLDHYLQSNAARTRLLSQSDAFLRKAMGIPAN</sequence>
<dbReference type="InterPro" id="IPR029058">
    <property type="entry name" value="AB_hydrolase_fold"/>
</dbReference>
<proteinExistence type="predicted"/>
<accession>A0A5B8S6F6</accession>
<gene>
    <name evidence="4" type="ORF">FRF71_14125</name>
</gene>
<evidence type="ECO:0000259" key="3">
    <source>
        <dbReference type="Pfam" id="PF00326"/>
    </source>
</evidence>
<dbReference type="EMBL" id="CP042345">
    <property type="protein sequence ID" value="QEA17179.1"/>
    <property type="molecule type" value="Genomic_DNA"/>
</dbReference>
<name>A0A5B8S6F6_9SPHN</name>
<dbReference type="AlphaFoldDB" id="A0A5B8S6F6"/>
<evidence type="ECO:0000313" key="4">
    <source>
        <dbReference type="EMBL" id="QEA17179.1"/>
    </source>
</evidence>
<evidence type="ECO:0000256" key="1">
    <source>
        <dbReference type="ARBA" id="ARBA00022801"/>
    </source>
</evidence>
<keyword evidence="2" id="KW-0732">Signal</keyword>
<feature type="signal peptide" evidence="2">
    <location>
        <begin position="1"/>
        <end position="21"/>
    </location>
</feature>
<evidence type="ECO:0000256" key="2">
    <source>
        <dbReference type="SAM" id="SignalP"/>
    </source>
</evidence>
<reference evidence="4 5" key="1">
    <citation type="journal article" date="2013" name="J. Microbiol. Biotechnol.">
        <title>Novosphingobium ginsenosidimutans sp. nov., with the ability to convert ginsenoside.</title>
        <authorList>
            <person name="Kim J.K."/>
            <person name="He D."/>
            <person name="Liu Q.M."/>
            <person name="Park H.Y."/>
            <person name="Jung M.S."/>
            <person name="Yoon M.H."/>
            <person name="Kim S.C."/>
            <person name="Im W.T."/>
        </authorList>
    </citation>
    <scope>NUCLEOTIDE SEQUENCE [LARGE SCALE GENOMIC DNA]</scope>
    <source>
        <strain evidence="4 5">FW-6</strain>
    </source>
</reference>